<dbReference type="InterPro" id="IPR001937">
    <property type="entry name" value="GalP_UDPtransf1"/>
</dbReference>
<protein>
    <submittedName>
        <fullName evidence="7">Galactose-1-phosphate uridylyltransferase</fullName>
    </submittedName>
</protein>
<keyword evidence="5" id="KW-0479">Metal-binding</keyword>
<evidence type="ECO:0000256" key="2">
    <source>
        <dbReference type="ARBA" id="ARBA00022695"/>
    </source>
</evidence>
<comment type="cofactor">
    <cofactor evidence="5">
        <name>Zn(2+)</name>
        <dbReference type="ChEBI" id="CHEBI:29105"/>
    </cofactor>
    <text evidence="5">Binds 1 zinc ion per subunit.</text>
</comment>
<sequence>MTSEPAKPAPPKPLGADKVVREIRLNPIVPSESVLIATARSLRPKKAEEPAPRDTRQHVETCPFCTGNEHMTPPEIAVYPREEPWSVRIVENLYPVLGDDRQNPNLAFGLQQTIDGYGRHEVIIDNPHHGIALYEMGDAHLTRLFAVYRDRMQQLYRSNKRLRYVLVFKNFGPAAGASIPHTHSQIIAMPVIPDNVQAEVANGKLYYQKNHRCIFCSLIDEALTFEATIYDRESGEIRRKINVGQYIVERGKKFIAIKPFASRFEWEVHILPLQHQADYLRVSDDDLADLARVMRRTMARLEAVLGHAQYNFFLHSLPHDGDVQDAQVPRAQGRAGAAEECDASYHWHIEICPRTSIPSGFELGSGLFVNTVAPEIAAEQLRAVKLADLTS</sequence>
<keyword evidence="5" id="KW-0862">Zinc</keyword>
<evidence type="ECO:0000256" key="3">
    <source>
        <dbReference type="ARBA" id="ARBA00023277"/>
    </source>
</evidence>
<dbReference type="GO" id="GO:0006012">
    <property type="term" value="P:galactose metabolic process"/>
    <property type="evidence" value="ECO:0007669"/>
    <property type="project" value="InterPro"/>
</dbReference>
<dbReference type="GO" id="GO:0008108">
    <property type="term" value="F:UDP-glucose:hexose-1-phosphate uridylyltransferase activity"/>
    <property type="evidence" value="ECO:0007669"/>
    <property type="project" value="InterPro"/>
</dbReference>
<dbReference type="AlphaFoldDB" id="A0A1F6T4B7"/>
<evidence type="ECO:0000256" key="4">
    <source>
        <dbReference type="PIRSR" id="PIRSR000808-1"/>
    </source>
</evidence>
<accession>A0A1F6T4B7</accession>
<dbReference type="InterPro" id="IPR053177">
    <property type="entry name" value="ADP-glucose_phosphorylase"/>
</dbReference>
<reference evidence="7 8" key="1">
    <citation type="journal article" date="2016" name="Nat. Commun.">
        <title>Thousands of microbial genomes shed light on interconnected biogeochemical processes in an aquifer system.</title>
        <authorList>
            <person name="Anantharaman K."/>
            <person name="Brown C.T."/>
            <person name="Hug L.A."/>
            <person name="Sharon I."/>
            <person name="Castelle C.J."/>
            <person name="Probst A.J."/>
            <person name="Thomas B.C."/>
            <person name="Singh A."/>
            <person name="Wilkins M.J."/>
            <person name="Karaoz U."/>
            <person name="Brodie E.L."/>
            <person name="Williams K.H."/>
            <person name="Hubbard S.S."/>
            <person name="Banfield J.F."/>
        </authorList>
    </citation>
    <scope>NUCLEOTIDE SEQUENCE [LARGE SCALE GENOMIC DNA]</scope>
</reference>
<dbReference type="Pfam" id="PF01087">
    <property type="entry name" value="GalP_UDP_transf"/>
    <property type="match status" value="1"/>
</dbReference>
<comment type="caution">
    <text evidence="7">The sequence shown here is derived from an EMBL/GenBank/DDBJ whole genome shotgun (WGS) entry which is preliminary data.</text>
</comment>
<feature type="binding site" evidence="5">
    <location>
        <position position="62"/>
    </location>
    <ligand>
        <name>Zn(2+)</name>
        <dbReference type="ChEBI" id="CHEBI:29105"/>
    </ligand>
</feature>
<evidence type="ECO:0000256" key="5">
    <source>
        <dbReference type="PIRSR" id="PIRSR000808-3"/>
    </source>
</evidence>
<proteinExistence type="predicted"/>
<dbReference type="Gene3D" id="3.30.428.10">
    <property type="entry name" value="HIT-like"/>
    <property type="match status" value="2"/>
</dbReference>
<dbReference type="STRING" id="1817756.A2140_01255"/>
<feature type="active site" description="Tele-UMP-histidine intermediate" evidence="4">
    <location>
        <position position="183"/>
    </location>
</feature>
<dbReference type="PANTHER" id="PTHR42763">
    <property type="entry name" value="ADP-GLUCOSE PHOSPHORYLASE"/>
    <property type="match status" value="1"/>
</dbReference>
<evidence type="ECO:0000313" key="8">
    <source>
        <dbReference type="Proteomes" id="UP000178379"/>
    </source>
</evidence>
<keyword evidence="3" id="KW-0119">Carbohydrate metabolism</keyword>
<organism evidence="7 8">
    <name type="scientific">Candidatus Muproteobacteria bacterium RBG_16_62_13</name>
    <dbReference type="NCBI Taxonomy" id="1817756"/>
    <lineage>
        <taxon>Bacteria</taxon>
        <taxon>Pseudomonadati</taxon>
        <taxon>Pseudomonadota</taxon>
        <taxon>Candidatus Muproteobacteria</taxon>
    </lineage>
</organism>
<keyword evidence="2 7" id="KW-0548">Nucleotidyltransferase</keyword>
<dbReference type="InterPro" id="IPR005849">
    <property type="entry name" value="GalP_Utransf_N"/>
</dbReference>
<evidence type="ECO:0000259" key="6">
    <source>
        <dbReference type="Pfam" id="PF01087"/>
    </source>
</evidence>
<feature type="binding site" evidence="5">
    <location>
        <position position="129"/>
    </location>
    <ligand>
        <name>Zn(2+)</name>
        <dbReference type="ChEBI" id="CHEBI:29105"/>
    </ligand>
</feature>
<evidence type="ECO:0000313" key="7">
    <source>
        <dbReference type="EMBL" id="OGI39855.1"/>
    </source>
</evidence>
<feature type="binding site" evidence="5">
    <location>
        <position position="181"/>
    </location>
    <ligand>
        <name>Zn(2+)</name>
        <dbReference type="ChEBI" id="CHEBI:29105"/>
    </ligand>
</feature>
<dbReference type="Proteomes" id="UP000178379">
    <property type="component" value="Unassembled WGS sequence"/>
</dbReference>
<name>A0A1F6T4B7_9PROT</name>
<dbReference type="InterPro" id="IPR036265">
    <property type="entry name" value="HIT-like_sf"/>
</dbReference>
<feature type="domain" description="Galactose-1-phosphate uridyl transferase N-terminal" evidence="6">
    <location>
        <begin position="19"/>
        <end position="193"/>
    </location>
</feature>
<dbReference type="PIRSF" id="PIRSF000808">
    <property type="entry name" value="GalT"/>
    <property type="match status" value="1"/>
</dbReference>
<gene>
    <name evidence="7" type="ORF">A2140_01255</name>
</gene>
<dbReference type="EMBL" id="MFSQ01000077">
    <property type="protein sequence ID" value="OGI39855.1"/>
    <property type="molecule type" value="Genomic_DNA"/>
</dbReference>
<dbReference type="PANTHER" id="PTHR42763:SF2">
    <property type="entry name" value="ADP-GLUCOSE PHOSPHORYLASE"/>
    <property type="match status" value="1"/>
</dbReference>
<evidence type="ECO:0000256" key="1">
    <source>
        <dbReference type="ARBA" id="ARBA00022679"/>
    </source>
</evidence>
<dbReference type="SUPFAM" id="SSF54197">
    <property type="entry name" value="HIT-like"/>
    <property type="match status" value="2"/>
</dbReference>
<dbReference type="GO" id="GO:0008270">
    <property type="term" value="F:zinc ion binding"/>
    <property type="evidence" value="ECO:0007669"/>
    <property type="project" value="InterPro"/>
</dbReference>
<keyword evidence="1 7" id="KW-0808">Transferase</keyword>
<feature type="binding site" evidence="5">
    <location>
        <position position="65"/>
    </location>
    <ligand>
        <name>Zn(2+)</name>
        <dbReference type="ChEBI" id="CHEBI:29105"/>
    </ligand>
</feature>